<proteinExistence type="predicted"/>
<feature type="compositionally biased region" description="Polar residues" evidence="1">
    <location>
        <begin position="323"/>
        <end position="334"/>
    </location>
</feature>
<keyword evidence="3" id="KW-1185">Reference proteome</keyword>
<feature type="region of interest" description="Disordered" evidence="1">
    <location>
        <begin position="425"/>
        <end position="448"/>
    </location>
</feature>
<dbReference type="HOGENOM" id="CLU_611131_0_0_1"/>
<dbReference type="Proteomes" id="UP000030752">
    <property type="component" value="Unassembled WGS sequence"/>
</dbReference>
<feature type="compositionally biased region" description="Low complexity" evidence="1">
    <location>
        <begin position="250"/>
        <end position="262"/>
    </location>
</feature>
<gene>
    <name evidence="2" type="ORF">HMPREF1541_00291</name>
</gene>
<dbReference type="RefSeq" id="XP_008710819.1">
    <property type="nucleotide sequence ID" value="XM_008712597.1"/>
</dbReference>
<organism evidence="2 3">
    <name type="scientific">Cyphellophora europaea (strain CBS 101466)</name>
    <name type="common">Phialophora europaea</name>
    <dbReference type="NCBI Taxonomy" id="1220924"/>
    <lineage>
        <taxon>Eukaryota</taxon>
        <taxon>Fungi</taxon>
        <taxon>Dikarya</taxon>
        <taxon>Ascomycota</taxon>
        <taxon>Pezizomycotina</taxon>
        <taxon>Eurotiomycetes</taxon>
        <taxon>Chaetothyriomycetidae</taxon>
        <taxon>Chaetothyriales</taxon>
        <taxon>Cyphellophoraceae</taxon>
        <taxon>Cyphellophora</taxon>
    </lineage>
</organism>
<evidence type="ECO:0000313" key="2">
    <source>
        <dbReference type="EMBL" id="ETN46107.1"/>
    </source>
</evidence>
<dbReference type="GeneID" id="19967630"/>
<dbReference type="eggNOG" id="ENOG502T5JY">
    <property type="taxonomic scope" value="Eukaryota"/>
</dbReference>
<evidence type="ECO:0000256" key="1">
    <source>
        <dbReference type="SAM" id="MobiDB-lite"/>
    </source>
</evidence>
<dbReference type="OrthoDB" id="10594754at2759"/>
<accession>W2SBM4</accession>
<feature type="compositionally biased region" description="Polar residues" evidence="1">
    <location>
        <begin position="361"/>
        <end position="378"/>
    </location>
</feature>
<evidence type="ECO:0000313" key="3">
    <source>
        <dbReference type="Proteomes" id="UP000030752"/>
    </source>
</evidence>
<dbReference type="VEuPathDB" id="FungiDB:HMPREF1541_00291"/>
<feature type="region of interest" description="Disordered" evidence="1">
    <location>
        <begin position="231"/>
        <end position="378"/>
    </location>
</feature>
<feature type="compositionally biased region" description="Low complexity" evidence="1">
    <location>
        <begin position="303"/>
        <end position="316"/>
    </location>
</feature>
<sequence length="448" mass="49632">MDSTRHMVVGSTECDCARHPSKGLVKSTHEYVCIVEASARNAVRENLPKLDKGSSIVFDMDKPEDWDEMDEEARWTSKRERLVSLFGGNNLWFEEDGDPLRGDSIITVWREDYYASFEAANHHDYDDHYWIGSQVLPALCTYTEEDYNKTPQGVFVRMQACREDRDAVWQKHVSSLLIAAITADLRSRRPALLPQTARDLLDYLNSPGHIISQDEADGLLRDLNKSHATGLVGVGSHDSTPDDPLSNHPTMTSNSATSTTTTAEDPRPTRSRGTIAAQYDVPVLRAPGRTLIPVERLQMPQIRPTVQQPTTSPSTRSPHHTQAGETTSASQLDSPNHVAGPVRNVPLRIRPKPYTTGRPGVQQQQSYSRPTVPTASSPLTQPLAFRQQMTGNDSSSLAFSLMSQPTEHITPVTATMPRLAPRITGINRTNGRATQPAEPADQSRNGRK</sequence>
<protein>
    <submittedName>
        <fullName evidence="2">Uncharacterized protein</fullName>
    </submittedName>
</protein>
<dbReference type="EMBL" id="KB822711">
    <property type="protein sequence ID" value="ETN46107.1"/>
    <property type="molecule type" value="Genomic_DNA"/>
</dbReference>
<dbReference type="AlphaFoldDB" id="W2SBM4"/>
<name>W2SBM4_CYPE1</name>
<dbReference type="InParanoid" id="W2SBM4"/>
<reference evidence="2 3" key="1">
    <citation type="submission" date="2013-03" db="EMBL/GenBank/DDBJ databases">
        <title>The Genome Sequence of Phialophora europaea CBS 101466.</title>
        <authorList>
            <consortium name="The Broad Institute Genomics Platform"/>
            <person name="Cuomo C."/>
            <person name="de Hoog S."/>
            <person name="Gorbushina A."/>
            <person name="Walker B."/>
            <person name="Young S.K."/>
            <person name="Zeng Q."/>
            <person name="Gargeya S."/>
            <person name="Fitzgerald M."/>
            <person name="Haas B."/>
            <person name="Abouelleil A."/>
            <person name="Allen A.W."/>
            <person name="Alvarado L."/>
            <person name="Arachchi H.M."/>
            <person name="Berlin A.M."/>
            <person name="Chapman S.B."/>
            <person name="Gainer-Dewar J."/>
            <person name="Goldberg J."/>
            <person name="Griggs A."/>
            <person name="Gujja S."/>
            <person name="Hansen M."/>
            <person name="Howarth C."/>
            <person name="Imamovic A."/>
            <person name="Ireland A."/>
            <person name="Larimer J."/>
            <person name="McCowan C."/>
            <person name="Murphy C."/>
            <person name="Pearson M."/>
            <person name="Poon T.W."/>
            <person name="Priest M."/>
            <person name="Roberts A."/>
            <person name="Saif S."/>
            <person name="Shea T."/>
            <person name="Sisk P."/>
            <person name="Sykes S."/>
            <person name="Wortman J."/>
            <person name="Nusbaum C."/>
            <person name="Birren B."/>
        </authorList>
    </citation>
    <scope>NUCLEOTIDE SEQUENCE [LARGE SCALE GENOMIC DNA]</scope>
    <source>
        <strain evidence="2 3">CBS 101466</strain>
    </source>
</reference>